<accession>A0ABU7HMT3</accession>
<dbReference type="Proteomes" id="UP001335100">
    <property type="component" value="Unassembled WGS sequence"/>
</dbReference>
<feature type="transmembrane region" description="Helical" evidence="15">
    <location>
        <begin position="70"/>
        <end position="89"/>
    </location>
</feature>
<evidence type="ECO:0000256" key="1">
    <source>
        <dbReference type="ARBA" id="ARBA00004429"/>
    </source>
</evidence>
<keyword evidence="17" id="KW-1185">Reference proteome</keyword>
<evidence type="ECO:0000256" key="13">
    <source>
        <dbReference type="ARBA" id="ARBA00023284"/>
    </source>
</evidence>
<evidence type="ECO:0000256" key="3">
    <source>
        <dbReference type="ARBA" id="ARBA00022448"/>
    </source>
</evidence>
<evidence type="ECO:0000256" key="12">
    <source>
        <dbReference type="ARBA" id="ARBA00023186"/>
    </source>
</evidence>
<keyword evidence="13 14" id="KW-0676">Redox-active center</keyword>
<reference evidence="16 17" key="1">
    <citation type="submission" date="2024-01" db="EMBL/GenBank/DDBJ databases">
        <title>Unpublished Manusciprt.</title>
        <authorList>
            <person name="Duman M."/>
            <person name="Valdes E.G."/>
            <person name="Ajmi N."/>
            <person name="Altun S."/>
            <person name="Saticioglu I.B."/>
        </authorList>
    </citation>
    <scope>NUCLEOTIDE SEQUENCE [LARGE SCALE GENOMIC DNA]</scope>
    <source>
        <strain evidence="16 17">148P</strain>
    </source>
</reference>
<dbReference type="InterPro" id="IPR022920">
    <property type="entry name" value="Disulphide_bond_form_DsbB"/>
</dbReference>
<organism evidence="16 17">
    <name type="scientific">Pseudomonas ulcerans</name>
    <dbReference type="NCBI Taxonomy" id="3115852"/>
    <lineage>
        <taxon>Bacteria</taxon>
        <taxon>Pseudomonadati</taxon>
        <taxon>Pseudomonadota</taxon>
        <taxon>Gammaproteobacteria</taxon>
        <taxon>Pseudomonadales</taxon>
        <taxon>Pseudomonadaceae</taxon>
        <taxon>Pseudomonas</taxon>
    </lineage>
</organism>
<comment type="caution">
    <text evidence="14">Lacks conserved residue(s) required for the propagation of feature annotation.</text>
</comment>
<keyword evidence="3 14" id="KW-0813">Transport</keyword>
<comment type="subcellular location">
    <subcellularLocation>
        <location evidence="1">Cell inner membrane</location>
        <topology evidence="1">Multi-pass membrane protein</topology>
    </subcellularLocation>
    <subcellularLocation>
        <location evidence="14">Cell membrane</location>
        <topology evidence="14">Multi-pass membrane protein</topology>
    </subcellularLocation>
</comment>
<evidence type="ECO:0000256" key="8">
    <source>
        <dbReference type="ARBA" id="ARBA00022989"/>
    </source>
</evidence>
<keyword evidence="7 14" id="KW-0249">Electron transport</keyword>
<evidence type="ECO:0000313" key="16">
    <source>
        <dbReference type="EMBL" id="MEE1932843.1"/>
    </source>
</evidence>
<gene>
    <name evidence="14" type="primary">dsbB</name>
    <name evidence="16" type="ORF">V0R50_06385</name>
</gene>
<dbReference type="Pfam" id="PF02600">
    <property type="entry name" value="DsbB"/>
    <property type="match status" value="1"/>
</dbReference>
<keyword evidence="10 14" id="KW-0472">Membrane</keyword>
<evidence type="ECO:0000256" key="15">
    <source>
        <dbReference type="SAM" id="Phobius"/>
    </source>
</evidence>
<evidence type="ECO:0000256" key="11">
    <source>
        <dbReference type="ARBA" id="ARBA00023157"/>
    </source>
</evidence>
<name>A0ABU7HMT3_9PSED</name>
<comment type="caution">
    <text evidence="16">The sequence shown here is derived from an EMBL/GenBank/DDBJ whole genome shotgun (WGS) entry which is preliminary data.</text>
</comment>
<keyword evidence="8 14" id="KW-1133">Transmembrane helix</keyword>
<evidence type="ECO:0000256" key="7">
    <source>
        <dbReference type="ARBA" id="ARBA00022982"/>
    </source>
</evidence>
<feature type="topological domain" description="Cytoplasmic" evidence="14">
    <location>
        <begin position="1"/>
        <end position="9"/>
    </location>
</feature>
<evidence type="ECO:0000256" key="5">
    <source>
        <dbReference type="ARBA" id="ARBA00022519"/>
    </source>
</evidence>
<dbReference type="Gene3D" id="1.20.1550.10">
    <property type="entry name" value="DsbB-like"/>
    <property type="match status" value="1"/>
</dbReference>
<evidence type="ECO:0000256" key="6">
    <source>
        <dbReference type="ARBA" id="ARBA00022692"/>
    </source>
</evidence>
<dbReference type="InterPro" id="IPR050183">
    <property type="entry name" value="DsbB"/>
</dbReference>
<comment type="similarity">
    <text evidence="2 14">Belongs to the DsbB family.</text>
</comment>
<keyword evidence="12 14" id="KW-0143">Chaperone</keyword>
<protein>
    <recommendedName>
        <fullName evidence="14">Disulfide bond formation protein B</fullName>
    </recommendedName>
    <alternativeName>
        <fullName evidence="14">Disulfide oxidoreductase</fullName>
    </alternativeName>
</protein>
<dbReference type="HAMAP" id="MF_00286">
    <property type="entry name" value="DsbB"/>
    <property type="match status" value="1"/>
</dbReference>
<evidence type="ECO:0000256" key="10">
    <source>
        <dbReference type="ARBA" id="ARBA00023136"/>
    </source>
</evidence>
<dbReference type="EMBL" id="JAZDQJ010000004">
    <property type="protein sequence ID" value="MEE1932843.1"/>
    <property type="molecule type" value="Genomic_DNA"/>
</dbReference>
<feature type="topological domain" description="Cytoplasmic" evidence="14">
    <location>
        <begin position="62"/>
        <end position="67"/>
    </location>
</feature>
<feature type="topological domain" description="Periplasmic" evidence="14">
    <location>
        <begin position="27"/>
        <end position="44"/>
    </location>
</feature>
<evidence type="ECO:0000256" key="9">
    <source>
        <dbReference type="ARBA" id="ARBA00023002"/>
    </source>
</evidence>
<dbReference type="InterPro" id="IPR003752">
    <property type="entry name" value="DiS_bond_form_DsbB/BdbC"/>
</dbReference>
<feature type="disulfide bond" description="Redox-active" evidence="14">
    <location>
        <begin position="36"/>
        <end position="39"/>
    </location>
</feature>
<keyword evidence="5" id="KW-0997">Cell inner membrane</keyword>
<comment type="function">
    <text evidence="14">Required for disulfide bond formation in some periplasmic proteins. Acts by oxidizing the DsbA protein.</text>
</comment>
<keyword evidence="4 14" id="KW-1003">Cell membrane</keyword>
<dbReference type="RefSeq" id="WP_330073733.1">
    <property type="nucleotide sequence ID" value="NZ_JAZDQJ010000004.1"/>
</dbReference>
<feature type="topological domain" description="Cytoplasmic" evidence="14">
    <location>
        <begin position="162"/>
        <end position="168"/>
    </location>
</feature>
<feature type="transmembrane region" description="Helical" evidence="15">
    <location>
        <begin position="143"/>
        <end position="161"/>
    </location>
</feature>
<evidence type="ECO:0000256" key="4">
    <source>
        <dbReference type="ARBA" id="ARBA00022475"/>
    </source>
</evidence>
<dbReference type="PANTHER" id="PTHR36570:SF3">
    <property type="entry name" value="DISULFIDE BOND FORMATION PROTEIN B"/>
    <property type="match status" value="1"/>
</dbReference>
<evidence type="ECO:0000313" key="17">
    <source>
        <dbReference type="Proteomes" id="UP001335100"/>
    </source>
</evidence>
<dbReference type="SUPFAM" id="SSF158442">
    <property type="entry name" value="DsbB-like"/>
    <property type="match status" value="1"/>
</dbReference>
<dbReference type="InterPro" id="IPR023380">
    <property type="entry name" value="DsbB-like_sf"/>
</dbReference>
<sequence>MPLACLRTFFFPALLASLLTLCGALYLEFGLGLDACPLCQGQRLLLAAFSLTCLGALLHRPGNLGERVYLWAGLALTLGGSALAARHVWLQGLYASPELSCEQSMTYLLERGTPVEWLHGLLLGTAECAPINWSFLDLSGPEWSLLAFLGLAALVLARLMGRRRVNPG</sequence>
<proteinExistence type="inferred from homology"/>
<dbReference type="PANTHER" id="PTHR36570">
    <property type="entry name" value="DISULFIDE BOND FORMATION PROTEIN B"/>
    <property type="match status" value="1"/>
</dbReference>
<evidence type="ECO:0000256" key="14">
    <source>
        <dbReference type="HAMAP-Rule" id="MF_00286"/>
    </source>
</evidence>
<keyword evidence="11 14" id="KW-1015">Disulfide bond</keyword>
<evidence type="ECO:0000256" key="2">
    <source>
        <dbReference type="ARBA" id="ARBA00008823"/>
    </source>
</evidence>
<keyword evidence="6 14" id="KW-0812">Transmembrane</keyword>
<feature type="transmembrane region" description="Helical" evidence="15">
    <location>
        <begin position="40"/>
        <end position="58"/>
    </location>
</feature>
<keyword evidence="9 14" id="KW-0560">Oxidoreductase</keyword>